<reference evidence="1" key="1">
    <citation type="submission" date="2014-11" db="EMBL/GenBank/DDBJ databases">
        <authorList>
            <person name="Amaro Gonzalez C."/>
        </authorList>
    </citation>
    <scope>NUCLEOTIDE SEQUENCE</scope>
</reference>
<dbReference type="AlphaFoldDB" id="A0A0E9VV54"/>
<sequence>MNVHALNWAHLFSLMCESMGYDLTFTSPKALFLQRLRRKAVCVCVCVCVCVRALLWNDRGSIS</sequence>
<dbReference type="EMBL" id="GBXM01026636">
    <property type="protein sequence ID" value="JAH81941.1"/>
    <property type="molecule type" value="Transcribed_RNA"/>
</dbReference>
<reference evidence="1" key="2">
    <citation type="journal article" date="2015" name="Fish Shellfish Immunol.">
        <title>Early steps in the European eel (Anguilla anguilla)-Vibrio vulnificus interaction in the gills: Role of the RtxA13 toxin.</title>
        <authorList>
            <person name="Callol A."/>
            <person name="Pajuelo D."/>
            <person name="Ebbesson L."/>
            <person name="Teles M."/>
            <person name="MacKenzie S."/>
            <person name="Amaro C."/>
        </authorList>
    </citation>
    <scope>NUCLEOTIDE SEQUENCE</scope>
</reference>
<name>A0A0E9VV54_ANGAN</name>
<protein>
    <submittedName>
        <fullName evidence="1">Uncharacterized protein</fullName>
    </submittedName>
</protein>
<organism evidence="1">
    <name type="scientific">Anguilla anguilla</name>
    <name type="common">European freshwater eel</name>
    <name type="synonym">Muraena anguilla</name>
    <dbReference type="NCBI Taxonomy" id="7936"/>
    <lineage>
        <taxon>Eukaryota</taxon>
        <taxon>Metazoa</taxon>
        <taxon>Chordata</taxon>
        <taxon>Craniata</taxon>
        <taxon>Vertebrata</taxon>
        <taxon>Euteleostomi</taxon>
        <taxon>Actinopterygii</taxon>
        <taxon>Neopterygii</taxon>
        <taxon>Teleostei</taxon>
        <taxon>Anguilliformes</taxon>
        <taxon>Anguillidae</taxon>
        <taxon>Anguilla</taxon>
    </lineage>
</organism>
<accession>A0A0E9VV54</accession>
<evidence type="ECO:0000313" key="1">
    <source>
        <dbReference type="EMBL" id="JAH81941.1"/>
    </source>
</evidence>
<proteinExistence type="predicted"/>